<name>A0ACB8SD07_9AGAM</name>
<proteinExistence type="predicted"/>
<dbReference type="EMBL" id="MU275839">
    <property type="protein sequence ID" value="KAI0053781.1"/>
    <property type="molecule type" value="Genomic_DNA"/>
</dbReference>
<accession>A0ACB8SD07</accession>
<protein>
    <submittedName>
        <fullName evidence="1">Uncharacterized protein</fullName>
    </submittedName>
</protein>
<organism evidence="1 2">
    <name type="scientific">Auriscalpium vulgare</name>
    <dbReference type="NCBI Taxonomy" id="40419"/>
    <lineage>
        <taxon>Eukaryota</taxon>
        <taxon>Fungi</taxon>
        <taxon>Dikarya</taxon>
        <taxon>Basidiomycota</taxon>
        <taxon>Agaricomycotina</taxon>
        <taxon>Agaricomycetes</taxon>
        <taxon>Russulales</taxon>
        <taxon>Auriscalpiaceae</taxon>
        <taxon>Auriscalpium</taxon>
    </lineage>
</organism>
<evidence type="ECO:0000313" key="2">
    <source>
        <dbReference type="Proteomes" id="UP000814033"/>
    </source>
</evidence>
<reference evidence="1" key="1">
    <citation type="submission" date="2021-02" db="EMBL/GenBank/DDBJ databases">
        <authorList>
            <consortium name="DOE Joint Genome Institute"/>
            <person name="Ahrendt S."/>
            <person name="Looney B.P."/>
            <person name="Miyauchi S."/>
            <person name="Morin E."/>
            <person name="Drula E."/>
            <person name="Courty P.E."/>
            <person name="Chicoki N."/>
            <person name="Fauchery L."/>
            <person name="Kohler A."/>
            <person name="Kuo A."/>
            <person name="Labutti K."/>
            <person name="Pangilinan J."/>
            <person name="Lipzen A."/>
            <person name="Riley R."/>
            <person name="Andreopoulos W."/>
            <person name="He G."/>
            <person name="Johnson J."/>
            <person name="Barry K.W."/>
            <person name="Grigoriev I.V."/>
            <person name="Nagy L."/>
            <person name="Hibbett D."/>
            <person name="Henrissat B."/>
            <person name="Matheny P.B."/>
            <person name="Labbe J."/>
            <person name="Martin F."/>
        </authorList>
    </citation>
    <scope>NUCLEOTIDE SEQUENCE</scope>
    <source>
        <strain evidence="1">FP105234-sp</strain>
    </source>
</reference>
<reference evidence="1" key="2">
    <citation type="journal article" date="2022" name="New Phytol.">
        <title>Evolutionary transition to the ectomycorrhizal habit in the genomes of a hyperdiverse lineage of mushroom-forming fungi.</title>
        <authorList>
            <person name="Looney B."/>
            <person name="Miyauchi S."/>
            <person name="Morin E."/>
            <person name="Drula E."/>
            <person name="Courty P.E."/>
            <person name="Kohler A."/>
            <person name="Kuo A."/>
            <person name="LaButti K."/>
            <person name="Pangilinan J."/>
            <person name="Lipzen A."/>
            <person name="Riley R."/>
            <person name="Andreopoulos W."/>
            <person name="He G."/>
            <person name="Johnson J."/>
            <person name="Nolan M."/>
            <person name="Tritt A."/>
            <person name="Barry K.W."/>
            <person name="Grigoriev I.V."/>
            <person name="Nagy L.G."/>
            <person name="Hibbett D."/>
            <person name="Henrissat B."/>
            <person name="Matheny P.B."/>
            <person name="Labbe J."/>
            <person name="Martin F.M."/>
        </authorList>
    </citation>
    <scope>NUCLEOTIDE SEQUENCE</scope>
    <source>
        <strain evidence="1">FP105234-sp</strain>
    </source>
</reference>
<keyword evidence="2" id="KW-1185">Reference proteome</keyword>
<comment type="caution">
    <text evidence="1">The sequence shown here is derived from an EMBL/GenBank/DDBJ whole genome shotgun (WGS) entry which is preliminary data.</text>
</comment>
<evidence type="ECO:0000313" key="1">
    <source>
        <dbReference type="EMBL" id="KAI0053781.1"/>
    </source>
</evidence>
<gene>
    <name evidence="1" type="ORF">FA95DRAFT_1600904</name>
</gene>
<sequence>MYPPDYSLSVFKAWNDDHAVAMCQTLAVYLKKKPVIANPPAPRLPFRDQLRRFIDNPALQNAFQSASAATPSAIHPERDMFRIYNDYQAISLCEALAVYLAQNPIAAAGSRRALEAELRTLALIPTFKRVFKSTDAVPAADPSRQVLLFDDDKLQDILRRCNEDDEFSTTLLVASLDYGDRSPVVIPAALNTMAFILNALPLPPVLDSSADLDTSGTSPSLTATTLLHPGVSDTRKVITRFDGYLAHIGFPPVFCHTTCTIKAPPRTASHLKRKRSSPSLSPIPSNMPSGKKARHDSAAIETAGKGLTAHSEAASSSSDVSSARSEEANVASDGED</sequence>
<dbReference type="Proteomes" id="UP000814033">
    <property type="component" value="Unassembled WGS sequence"/>
</dbReference>